<reference evidence="2" key="1">
    <citation type="submission" date="2025-08" db="UniProtKB">
        <authorList>
            <consortium name="RefSeq"/>
        </authorList>
    </citation>
    <scope>IDENTIFICATION</scope>
</reference>
<keyword evidence="1" id="KW-1185">Reference proteome</keyword>
<dbReference type="PANTHER" id="PTHR46601:SF1">
    <property type="entry name" value="ADF-H DOMAIN-CONTAINING PROTEIN"/>
    <property type="match status" value="1"/>
</dbReference>
<dbReference type="RefSeq" id="XP_028250208.1">
    <property type="nucleotide sequence ID" value="XM_028394407.1"/>
</dbReference>
<dbReference type="AlphaFoldDB" id="A0A6P7H7E8"/>
<organism evidence="1 2">
    <name type="scientific">Parambassis ranga</name>
    <name type="common">Indian glassy fish</name>
    <dbReference type="NCBI Taxonomy" id="210632"/>
    <lineage>
        <taxon>Eukaryota</taxon>
        <taxon>Metazoa</taxon>
        <taxon>Chordata</taxon>
        <taxon>Craniata</taxon>
        <taxon>Vertebrata</taxon>
        <taxon>Euteleostomi</taxon>
        <taxon>Actinopterygii</taxon>
        <taxon>Neopterygii</taxon>
        <taxon>Teleostei</taxon>
        <taxon>Neoteleostei</taxon>
        <taxon>Acanthomorphata</taxon>
        <taxon>Ovalentaria</taxon>
        <taxon>Ambassidae</taxon>
        <taxon>Parambassis</taxon>
    </lineage>
</organism>
<protein>
    <submittedName>
        <fullName evidence="2">Uncharacterized protein LOC114426778</fullName>
    </submittedName>
</protein>
<name>A0A6P7H7E8_9TELE</name>
<evidence type="ECO:0000313" key="1">
    <source>
        <dbReference type="Proteomes" id="UP000515145"/>
    </source>
</evidence>
<accession>A0A6P7H7E8</accession>
<evidence type="ECO:0000313" key="2">
    <source>
        <dbReference type="RefSeq" id="XP_028250208.1"/>
    </source>
</evidence>
<sequence length="249" mass="28423">MASVDQKICVRGAIFLKKHKVEHAELLNIFNQKLDNLAKHHYNWLHQAKECRALKESLREDEVVLHVDFSETFSCKLNREVQAFHFGGSRKQATVHTCVAYTATGSQSYATISASLRHEDRAVWAHLEPVLRDVIKNCNPSPMILHVMSDGPVTQYRNKNNFFLLSTIPFLSGFQQVTWNFSEKSHRKGAPDGVGGAVKRTADSAVQRGEDVQTPEDFYSLLTERKSDVKFFWVSEEDIRRFEICGLLL</sequence>
<dbReference type="Proteomes" id="UP000515145">
    <property type="component" value="Chromosome 21"/>
</dbReference>
<dbReference type="InParanoid" id="A0A6P7H7E8"/>
<dbReference type="PANTHER" id="PTHR46601">
    <property type="entry name" value="ULP_PROTEASE DOMAIN-CONTAINING PROTEIN"/>
    <property type="match status" value="1"/>
</dbReference>
<dbReference type="OrthoDB" id="8945351at2759"/>
<dbReference type="GeneID" id="114426778"/>
<proteinExistence type="predicted"/>
<gene>
    <name evidence="2" type="primary">LOC114426778</name>
</gene>